<dbReference type="EMBL" id="JBEHCU010000610">
    <property type="protein sequence ID" value="KAL1404275.1"/>
    <property type="molecule type" value="Genomic_DNA"/>
</dbReference>
<dbReference type="AlphaFoldDB" id="A0ABD1DX01"/>
<gene>
    <name evidence="2" type="ORF">pipiens_018970</name>
</gene>
<feature type="region of interest" description="Disordered" evidence="1">
    <location>
        <begin position="50"/>
        <end position="71"/>
    </location>
</feature>
<reference evidence="2 3" key="1">
    <citation type="submission" date="2024-05" db="EMBL/GenBank/DDBJ databases">
        <title>Culex pipiens pipiens assembly and annotation.</title>
        <authorList>
            <person name="Alout H."/>
            <person name="Durand T."/>
        </authorList>
    </citation>
    <scope>NUCLEOTIDE SEQUENCE [LARGE SCALE GENOMIC DNA]</scope>
    <source>
        <strain evidence="2">HA-2024</strain>
        <tissue evidence="2">Whole body</tissue>
    </source>
</reference>
<accession>A0ABD1DX01</accession>
<evidence type="ECO:0000313" key="3">
    <source>
        <dbReference type="Proteomes" id="UP001562425"/>
    </source>
</evidence>
<keyword evidence="3" id="KW-1185">Reference proteome</keyword>
<protein>
    <submittedName>
        <fullName evidence="2">Uncharacterized protein</fullName>
    </submittedName>
</protein>
<organism evidence="2 3">
    <name type="scientific">Culex pipiens pipiens</name>
    <name type="common">Northern house mosquito</name>
    <dbReference type="NCBI Taxonomy" id="38569"/>
    <lineage>
        <taxon>Eukaryota</taxon>
        <taxon>Metazoa</taxon>
        <taxon>Ecdysozoa</taxon>
        <taxon>Arthropoda</taxon>
        <taxon>Hexapoda</taxon>
        <taxon>Insecta</taxon>
        <taxon>Pterygota</taxon>
        <taxon>Neoptera</taxon>
        <taxon>Endopterygota</taxon>
        <taxon>Diptera</taxon>
        <taxon>Nematocera</taxon>
        <taxon>Culicoidea</taxon>
        <taxon>Culicidae</taxon>
        <taxon>Culicinae</taxon>
        <taxon>Culicini</taxon>
        <taxon>Culex</taxon>
        <taxon>Culex</taxon>
    </lineage>
</organism>
<dbReference type="PANTHER" id="PTHR33053:SF25">
    <property type="entry name" value="TRANSPOSASE DOMAIN-CONTAINING PROTEIN"/>
    <property type="match status" value="1"/>
</dbReference>
<dbReference type="PANTHER" id="PTHR33053">
    <property type="entry name" value="PROTEIN, PUTATIVE-RELATED"/>
    <property type="match status" value="1"/>
</dbReference>
<feature type="compositionally biased region" description="Polar residues" evidence="1">
    <location>
        <begin position="57"/>
        <end position="68"/>
    </location>
</feature>
<comment type="caution">
    <text evidence="2">The sequence shown here is derived from an EMBL/GenBank/DDBJ whole genome shotgun (WGS) entry which is preliminary data.</text>
</comment>
<evidence type="ECO:0000313" key="2">
    <source>
        <dbReference type="EMBL" id="KAL1404275.1"/>
    </source>
</evidence>
<evidence type="ECO:0000256" key="1">
    <source>
        <dbReference type="SAM" id="MobiDB-lite"/>
    </source>
</evidence>
<name>A0ABD1DX01_CULPP</name>
<sequence length="272" mass="30514">MAESSWIKYVKSSSFKRQVAKYKCTESSNFNEQPENEHPAVAEDVPDALQLPLPEGSNCSREGSSEAITGTPVLVDGESMENTDYSPDDCSTNVIESLETFLQRWSIEHRISHAALKPLLLRLSIIDKTISTDPRRLLGTPRHEPTLIQMTSGEYWHNGLEHCLRLAFKHLDSPRTIAININIDGLPIFKNGTDQVWPILFNIHGEPDIKPMVIGIFSGKTKPSYVEEYLDPFVSEFASLSRDGLLVNGHLLRFTIRVFICDSPARSFVKGS</sequence>
<dbReference type="Proteomes" id="UP001562425">
    <property type="component" value="Unassembled WGS sequence"/>
</dbReference>
<proteinExistence type="predicted"/>